<protein>
    <recommendedName>
        <fullName evidence="3">DUF1257 domain-containing protein</fullName>
    </recommendedName>
</protein>
<name>A0A1I6E4I3_9FIRM</name>
<dbReference type="PANTHER" id="PTHR39638">
    <property type="entry name" value="YCF35"/>
    <property type="match status" value="1"/>
</dbReference>
<keyword evidence="2" id="KW-1185">Reference proteome</keyword>
<dbReference type="Pfam" id="PF06868">
    <property type="entry name" value="DUF1257"/>
    <property type="match status" value="1"/>
</dbReference>
<dbReference type="OrthoDB" id="163953at2"/>
<accession>A0A1I6E4I3</accession>
<dbReference type="EMBL" id="FOYM01000025">
    <property type="protein sequence ID" value="SFR12461.1"/>
    <property type="molecule type" value="Genomic_DNA"/>
</dbReference>
<gene>
    <name evidence="1" type="ORF">SAMN05660706_12532</name>
</gene>
<dbReference type="PANTHER" id="PTHR39638:SF2">
    <property type="entry name" value="YCF35"/>
    <property type="match status" value="1"/>
</dbReference>
<dbReference type="STRING" id="39060.SAMN05660706_12532"/>
<dbReference type="InterPro" id="IPR009666">
    <property type="entry name" value="Uncharacterised_Ycf35"/>
</dbReference>
<dbReference type="RefSeq" id="WP_092485604.1">
    <property type="nucleotide sequence ID" value="NZ_FOYM01000025.1"/>
</dbReference>
<evidence type="ECO:0008006" key="3">
    <source>
        <dbReference type="Google" id="ProtNLM"/>
    </source>
</evidence>
<sequence length="126" mass="13887">MSHWSRVKTNINNMEILECAAKKLGCSISRNSTARGYKNMALKGEMVIAVPGSPYDVAVNRNEDGTLSLTTDWYLGYVAKVLGPDFGRLKQQYALEMARKRAAILGAAVTEETMSDGTVRMRIRGV</sequence>
<organism evidence="1 2">
    <name type="scientific">Desulfoscipio geothermicus DSM 3669</name>
    <dbReference type="NCBI Taxonomy" id="1121426"/>
    <lineage>
        <taxon>Bacteria</taxon>
        <taxon>Bacillati</taxon>
        <taxon>Bacillota</taxon>
        <taxon>Clostridia</taxon>
        <taxon>Eubacteriales</taxon>
        <taxon>Desulfallaceae</taxon>
        <taxon>Desulfoscipio</taxon>
    </lineage>
</organism>
<dbReference type="Proteomes" id="UP000199584">
    <property type="component" value="Unassembled WGS sequence"/>
</dbReference>
<dbReference type="AlphaFoldDB" id="A0A1I6E4I3"/>
<proteinExistence type="predicted"/>
<reference evidence="2" key="1">
    <citation type="submission" date="2016-10" db="EMBL/GenBank/DDBJ databases">
        <authorList>
            <person name="Varghese N."/>
            <person name="Submissions S."/>
        </authorList>
    </citation>
    <scope>NUCLEOTIDE SEQUENCE [LARGE SCALE GENOMIC DNA]</scope>
    <source>
        <strain evidence="2">DSM 3669</strain>
    </source>
</reference>
<evidence type="ECO:0000313" key="2">
    <source>
        <dbReference type="Proteomes" id="UP000199584"/>
    </source>
</evidence>
<evidence type="ECO:0000313" key="1">
    <source>
        <dbReference type="EMBL" id="SFR12461.1"/>
    </source>
</evidence>